<keyword evidence="2" id="KW-1185">Reference proteome</keyword>
<dbReference type="PANTHER" id="PTHR22930:SF259">
    <property type="entry name" value="OS08G0106900 PROTEIN"/>
    <property type="match status" value="1"/>
</dbReference>
<dbReference type="PANTHER" id="PTHR22930">
    <property type="match status" value="1"/>
</dbReference>
<name>A0ABD0UPL9_DENTH</name>
<dbReference type="Proteomes" id="UP001552299">
    <property type="component" value="Unassembled WGS sequence"/>
</dbReference>
<evidence type="ECO:0000313" key="1">
    <source>
        <dbReference type="EMBL" id="KAL0914513.1"/>
    </source>
</evidence>
<gene>
    <name evidence="1" type="ORF">M5K25_014862</name>
</gene>
<sequence>MIQRSKLAEELRDYQIRSQRKYWVVLSCFSAKAQISTRIYKYAIEIARAARWLSKKAFLPSMRMLKKTIGAIDGTHIIAIVNRNLQNRYRNRKGFTSQNVIVAVSFDRQFVYVGSGWEGSAVDMRVLRWAIEEEGIDITWVNNMLMLLEGTRLHMSYITIVMPNFEMYLRGLSAYGKKGSKF</sequence>
<accession>A0ABD0UPL9</accession>
<comment type="caution">
    <text evidence="1">The sequence shown here is derived from an EMBL/GenBank/DDBJ whole genome shotgun (WGS) entry which is preliminary data.</text>
</comment>
<dbReference type="InterPro" id="IPR045249">
    <property type="entry name" value="HARBI1-like"/>
</dbReference>
<dbReference type="EMBL" id="JANQDX010000012">
    <property type="protein sequence ID" value="KAL0914513.1"/>
    <property type="molecule type" value="Genomic_DNA"/>
</dbReference>
<proteinExistence type="predicted"/>
<protein>
    <recommendedName>
        <fullName evidence="3">DDE Tnp4 domain-containing protein</fullName>
    </recommendedName>
</protein>
<reference evidence="1 2" key="1">
    <citation type="journal article" date="2024" name="Plant Biotechnol. J.">
        <title>Dendrobium thyrsiflorum genome and its molecular insights into genes involved in important horticultural traits.</title>
        <authorList>
            <person name="Chen B."/>
            <person name="Wang J.Y."/>
            <person name="Zheng P.J."/>
            <person name="Li K.L."/>
            <person name="Liang Y.M."/>
            <person name="Chen X.F."/>
            <person name="Zhang C."/>
            <person name="Zhao X."/>
            <person name="He X."/>
            <person name="Zhang G.Q."/>
            <person name="Liu Z.J."/>
            <person name="Xu Q."/>
        </authorList>
    </citation>
    <scope>NUCLEOTIDE SEQUENCE [LARGE SCALE GENOMIC DNA]</scope>
    <source>
        <strain evidence="1">GZMU011</strain>
    </source>
</reference>
<evidence type="ECO:0008006" key="3">
    <source>
        <dbReference type="Google" id="ProtNLM"/>
    </source>
</evidence>
<dbReference type="AlphaFoldDB" id="A0ABD0UPL9"/>
<evidence type="ECO:0000313" key="2">
    <source>
        <dbReference type="Proteomes" id="UP001552299"/>
    </source>
</evidence>
<organism evidence="1 2">
    <name type="scientific">Dendrobium thyrsiflorum</name>
    <name type="common">Pinecone-like raceme dendrobium</name>
    <name type="synonym">Orchid</name>
    <dbReference type="NCBI Taxonomy" id="117978"/>
    <lineage>
        <taxon>Eukaryota</taxon>
        <taxon>Viridiplantae</taxon>
        <taxon>Streptophyta</taxon>
        <taxon>Embryophyta</taxon>
        <taxon>Tracheophyta</taxon>
        <taxon>Spermatophyta</taxon>
        <taxon>Magnoliopsida</taxon>
        <taxon>Liliopsida</taxon>
        <taxon>Asparagales</taxon>
        <taxon>Orchidaceae</taxon>
        <taxon>Epidendroideae</taxon>
        <taxon>Malaxideae</taxon>
        <taxon>Dendrobiinae</taxon>
        <taxon>Dendrobium</taxon>
    </lineage>
</organism>